<dbReference type="Gene3D" id="2.60.120.260">
    <property type="entry name" value="Galactose-binding domain-like"/>
    <property type="match status" value="3"/>
</dbReference>
<dbReference type="SMART" id="SM00231">
    <property type="entry name" value="FA58C"/>
    <property type="match status" value="2"/>
</dbReference>
<protein>
    <submittedName>
        <fullName evidence="3">DUF4185 domain-containing protein</fullName>
    </submittedName>
</protein>
<evidence type="ECO:0000313" key="3">
    <source>
        <dbReference type="EMBL" id="TVX95930.1"/>
    </source>
</evidence>
<dbReference type="AlphaFoldDB" id="A0A559J7R3"/>
<dbReference type="EMBL" id="VNJJ01000019">
    <property type="protein sequence ID" value="TVX95930.1"/>
    <property type="molecule type" value="Genomic_DNA"/>
</dbReference>
<dbReference type="Proteomes" id="UP000316330">
    <property type="component" value="Unassembled WGS sequence"/>
</dbReference>
<reference evidence="3 4" key="1">
    <citation type="submission" date="2019-07" db="EMBL/GenBank/DDBJ databases">
        <authorList>
            <person name="Kim J."/>
        </authorList>
    </citation>
    <scope>NUCLEOTIDE SEQUENCE [LARGE SCALE GENOMIC DNA]</scope>
    <source>
        <strain evidence="3 4">G13</strain>
    </source>
</reference>
<organism evidence="3 4">
    <name type="scientific">Cohnella terricola</name>
    <dbReference type="NCBI Taxonomy" id="1289167"/>
    <lineage>
        <taxon>Bacteria</taxon>
        <taxon>Bacillati</taxon>
        <taxon>Bacillota</taxon>
        <taxon>Bacilli</taxon>
        <taxon>Bacillales</taxon>
        <taxon>Paenibacillaceae</taxon>
        <taxon>Cohnella</taxon>
    </lineage>
</organism>
<feature type="domain" description="F5/8 type C" evidence="2">
    <location>
        <begin position="786"/>
        <end position="893"/>
    </location>
</feature>
<evidence type="ECO:0000256" key="1">
    <source>
        <dbReference type="SAM" id="Phobius"/>
    </source>
</evidence>
<evidence type="ECO:0000259" key="2">
    <source>
        <dbReference type="PROSITE" id="PS50022"/>
    </source>
</evidence>
<comment type="caution">
    <text evidence="3">The sequence shown here is derived from an EMBL/GenBank/DDBJ whole genome shotgun (WGS) entry which is preliminary data.</text>
</comment>
<feature type="domain" description="F5/8 type C" evidence="2">
    <location>
        <begin position="608"/>
        <end position="754"/>
    </location>
</feature>
<dbReference type="SUPFAM" id="SSF49785">
    <property type="entry name" value="Galactose-binding domain-like"/>
    <property type="match status" value="3"/>
</dbReference>
<dbReference type="Pfam" id="PF13810">
    <property type="entry name" value="DUF4185"/>
    <property type="match status" value="1"/>
</dbReference>
<name>A0A559J7R3_9BACL</name>
<dbReference type="InterPro" id="IPR025442">
    <property type="entry name" value="DUF4185"/>
</dbReference>
<dbReference type="Pfam" id="PF00754">
    <property type="entry name" value="F5_F8_type_C"/>
    <property type="match status" value="2"/>
</dbReference>
<keyword evidence="1" id="KW-0812">Transmembrane</keyword>
<keyword evidence="4" id="KW-1185">Reference proteome</keyword>
<sequence length="895" mass="98281">MSLRYTDQVLKRRSDGDAYTSDMHPINPIKFLLRRRIMLNARLRKSISVVFMSVVTLVLGAVTPAPGQSVHAAGPYEGTYQVTPAYDWENVFNNTGHGGDGFQWVPFGVKNRQGQGTATTNSAIFFADSYINGNFIYGSSLGQFTGIAANASLINWYWGTNGQKQNFSPMWGIEKAESGYSGTVAWNLVSGYGMSGIRNTTDTHDTNNLRMWLSDHNPSVNNSNIIFDSYATRNLGKLYIWNYNEPSNTNKGLKNIKVFTSTDGVNYTEFTGSGYPYQIPQASGTAPTAYNKMIDLNSTSARYVKITFNPVSNDGNWGSSDMYGLSAVRIYDTSGNKLVLSAKAGSTSIRNLYPNNQSWNSAAFSLGNYVYFVVHGTAGCCTPYAANAAQLLRYTVTNGQIDFSSLKAIDALPYLYYPDIPSGFSPNSGDAKIGNTYHIKFFENLSFWDDDDGYIYMLGNDETFTYGAWNEYSKLVLSRVPRNSFEDFNAREYWNGTGWTSLYETAATLKDVSGNEIGPVGNDPSLFKAQGGQLDGKYVLVYMEGVDGNSYFRVANHPEGPWSDKNLLVARNGTEHIYNTGAVPFISQNGEFYFYLIKDEHTLKFFKYSEGRSGNNSNLALNKTATADSVCDPSESAAKAVDGSVINNSKWCSKSNNRWLQVDLGSVQVINKFVTKHASAGGESATWNTKSYNIQVSNDGANWSTVVNVSNNTSGVTTDNITAISARYIKLNVTTPTQNTDPAARIYEFEVYGPPNLALSKPATADSSCTASQTADKAVDGSVFFDSKWCSRSNNRWLQIDLGSVQVVNKFVIRHASEGGEPAAWNSKAYNIQVSNDGTNWNTVVTVNNNTSGVTVDNISNVSARYIKLNVTTPSSLADDPAARIYEFEVYGPNS</sequence>
<keyword evidence="1" id="KW-1133">Transmembrane helix</keyword>
<proteinExistence type="predicted"/>
<gene>
    <name evidence="3" type="ORF">FPZ45_22180</name>
</gene>
<dbReference type="PANTHER" id="PTHR24543">
    <property type="entry name" value="MULTICOPPER OXIDASE-RELATED"/>
    <property type="match status" value="1"/>
</dbReference>
<feature type="transmembrane region" description="Helical" evidence="1">
    <location>
        <begin position="43"/>
        <end position="62"/>
    </location>
</feature>
<dbReference type="InterPro" id="IPR000421">
    <property type="entry name" value="FA58C"/>
</dbReference>
<keyword evidence="1" id="KW-0472">Membrane</keyword>
<dbReference type="OrthoDB" id="1089471at2"/>
<dbReference type="InterPro" id="IPR008979">
    <property type="entry name" value="Galactose-bd-like_sf"/>
</dbReference>
<accession>A0A559J7R3</accession>
<evidence type="ECO:0000313" key="4">
    <source>
        <dbReference type="Proteomes" id="UP000316330"/>
    </source>
</evidence>
<dbReference type="PROSITE" id="PS50022">
    <property type="entry name" value="FA58C_3"/>
    <property type="match status" value="2"/>
</dbReference>